<dbReference type="RefSeq" id="WP_234362599.1">
    <property type="nucleotide sequence ID" value="NZ_CP022685.1"/>
</dbReference>
<dbReference type="PANTHER" id="PTHR44845">
    <property type="entry name" value="CARRIER DOMAIN-CONTAINING PROTEIN"/>
    <property type="match status" value="1"/>
</dbReference>
<dbReference type="AlphaFoldDB" id="A0A291Q2M5"/>
<dbReference type="EMBL" id="CP022685">
    <property type="protein sequence ID" value="ATL25758.1"/>
    <property type="molecule type" value="Genomic_DNA"/>
</dbReference>
<evidence type="ECO:0000256" key="3">
    <source>
        <dbReference type="SAM" id="MobiDB-lite"/>
    </source>
</evidence>
<keyword evidence="6" id="KW-1185">Reference proteome</keyword>
<dbReference type="SMART" id="SM00823">
    <property type="entry name" value="PKS_PP"/>
    <property type="match status" value="1"/>
</dbReference>
<evidence type="ECO:0000313" key="6">
    <source>
        <dbReference type="Proteomes" id="UP000221011"/>
    </source>
</evidence>
<name>A0A291Q2M5_9ACTN</name>
<feature type="compositionally biased region" description="Low complexity" evidence="3">
    <location>
        <begin position="130"/>
        <end position="139"/>
    </location>
</feature>
<keyword evidence="1" id="KW-0596">Phosphopantetheine</keyword>
<sequence>MDDRPAVDGASAREAFGMSSDYIEPRTTVEHRLVALWGTGLGGIGAGVEPIGVEDDFFELGGDSLLAAELQLAIDTEFGVEVPAAALFLTPTIAALAEAVESAAKNGATTGPGTPRPERERGREPEPQSEPKSPSEPGQ</sequence>
<feature type="region of interest" description="Disordered" evidence="3">
    <location>
        <begin position="103"/>
        <end position="139"/>
    </location>
</feature>
<dbReference type="Proteomes" id="UP000221011">
    <property type="component" value="Chromosome"/>
</dbReference>
<evidence type="ECO:0000256" key="2">
    <source>
        <dbReference type="ARBA" id="ARBA00022553"/>
    </source>
</evidence>
<dbReference type="SUPFAM" id="SSF47336">
    <property type="entry name" value="ACP-like"/>
    <property type="match status" value="1"/>
</dbReference>
<reference evidence="5 6" key="1">
    <citation type="submission" date="2017-08" db="EMBL/GenBank/DDBJ databases">
        <title>Complete Genome Sequence of Streptomyces formicae KY5, the formicamycin producer.</title>
        <authorList>
            <person name="Holmes N.A."/>
            <person name="Devine R."/>
            <person name="Qin Z."/>
            <person name="Seipke R.F."/>
            <person name="Wilkinson B."/>
            <person name="Hutchings M.I."/>
        </authorList>
    </citation>
    <scope>NUCLEOTIDE SEQUENCE [LARGE SCALE GENOMIC DNA]</scope>
    <source>
        <strain evidence="5 6">KY5</strain>
    </source>
</reference>
<dbReference type="PROSITE" id="PS50075">
    <property type="entry name" value="CARRIER"/>
    <property type="match status" value="1"/>
</dbReference>
<evidence type="ECO:0000256" key="1">
    <source>
        <dbReference type="ARBA" id="ARBA00022450"/>
    </source>
</evidence>
<feature type="domain" description="Carrier" evidence="4">
    <location>
        <begin position="24"/>
        <end position="104"/>
    </location>
</feature>
<dbReference type="InterPro" id="IPR020806">
    <property type="entry name" value="PKS_PP-bd"/>
</dbReference>
<evidence type="ECO:0000313" key="5">
    <source>
        <dbReference type="EMBL" id="ATL25758.1"/>
    </source>
</evidence>
<protein>
    <submittedName>
        <fullName evidence="5">Siderophore biosynthesis non-ribosomal peptide synthetase modules, Bacillibactin synthetase component F</fullName>
    </submittedName>
</protein>
<dbReference type="GO" id="GO:0031177">
    <property type="term" value="F:phosphopantetheine binding"/>
    <property type="evidence" value="ECO:0007669"/>
    <property type="project" value="InterPro"/>
</dbReference>
<dbReference type="PANTHER" id="PTHR44845:SF6">
    <property type="entry name" value="BETA-ALANINE-ACTIVATING ENZYME"/>
    <property type="match status" value="1"/>
</dbReference>
<dbReference type="GO" id="GO:0017000">
    <property type="term" value="P:antibiotic biosynthetic process"/>
    <property type="evidence" value="ECO:0007669"/>
    <property type="project" value="UniProtKB-ARBA"/>
</dbReference>
<feature type="compositionally biased region" description="Low complexity" evidence="3">
    <location>
        <begin position="103"/>
        <end position="113"/>
    </location>
</feature>
<gene>
    <name evidence="5" type="ORF">KY5_0740c</name>
</gene>
<feature type="compositionally biased region" description="Basic and acidic residues" evidence="3">
    <location>
        <begin position="116"/>
        <end position="126"/>
    </location>
</feature>
<accession>A0A291Q2M5</accession>
<proteinExistence type="predicted"/>
<keyword evidence="2" id="KW-0597">Phosphoprotein</keyword>
<evidence type="ECO:0000259" key="4">
    <source>
        <dbReference type="PROSITE" id="PS50075"/>
    </source>
</evidence>
<dbReference type="Pfam" id="PF00550">
    <property type="entry name" value="PP-binding"/>
    <property type="match status" value="1"/>
</dbReference>
<dbReference type="Gene3D" id="1.10.1200.10">
    <property type="entry name" value="ACP-like"/>
    <property type="match status" value="1"/>
</dbReference>
<organism evidence="5 6">
    <name type="scientific">Streptomyces formicae</name>
    <dbReference type="NCBI Taxonomy" id="1616117"/>
    <lineage>
        <taxon>Bacteria</taxon>
        <taxon>Bacillati</taxon>
        <taxon>Actinomycetota</taxon>
        <taxon>Actinomycetes</taxon>
        <taxon>Kitasatosporales</taxon>
        <taxon>Streptomycetaceae</taxon>
        <taxon>Streptomyces</taxon>
    </lineage>
</organism>
<dbReference type="InterPro" id="IPR036736">
    <property type="entry name" value="ACP-like_sf"/>
</dbReference>
<dbReference type="InterPro" id="IPR009081">
    <property type="entry name" value="PP-bd_ACP"/>
</dbReference>
<dbReference type="KEGG" id="sfk:KY5_0740c"/>